<dbReference type="Gene3D" id="3.40.50.450">
    <property type="match status" value="1"/>
</dbReference>
<feature type="domain" description="Smf/DprA SLOG" evidence="2">
    <location>
        <begin position="98"/>
        <end position="309"/>
    </location>
</feature>
<comment type="caution">
    <text evidence="4">The sequence shown here is derived from an EMBL/GenBank/DDBJ whole genome shotgun (WGS) entry which is preliminary data.</text>
</comment>
<accession>A0ABP8MXA2</accession>
<dbReference type="SUPFAM" id="SSF47781">
    <property type="entry name" value="RuvA domain 2-like"/>
    <property type="match status" value="1"/>
</dbReference>
<keyword evidence="5" id="KW-1185">Reference proteome</keyword>
<dbReference type="Pfam" id="PF02481">
    <property type="entry name" value="DNA_processg_A"/>
    <property type="match status" value="1"/>
</dbReference>
<evidence type="ECO:0000256" key="1">
    <source>
        <dbReference type="ARBA" id="ARBA00006525"/>
    </source>
</evidence>
<gene>
    <name evidence="4" type="primary">dprA</name>
    <name evidence="4" type="ORF">GCM10023092_21390</name>
</gene>
<dbReference type="Pfam" id="PF14520">
    <property type="entry name" value="HHH_5"/>
    <property type="match status" value="1"/>
</dbReference>
<comment type="similarity">
    <text evidence="1">Belongs to the DprA/Smf family.</text>
</comment>
<dbReference type="Gene3D" id="1.10.10.10">
    <property type="entry name" value="Winged helix-like DNA-binding domain superfamily/Winged helix DNA-binding domain"/>
    <property type="match status" value="1"/>
</dbReference>
<evidence type="ECO:0000259" key="2">
    <source>
        <dbReference type="Pfam" id="PF02481"/>
    </source>
</evidence>
<dbReference type="InterPro" id="IPR003488">
    <property type="entry name" value="DprA"/>
</dbReference>
<dbReference type="PANTHER" id="PTHR43022:SF1">
    <property type="entry name" value="PROTEIN SMF"/>
    <property type="match status" value="1"/>
</dbReference>
<dbReference type="Proteomes" id="UP001501410">
    <property type="component" value="Unassembled WGS sequence"/>
</dbReference>
<dbReference type="EMBL" id="BAABEZ010000022">
    <property type="protein sequence ID" value="GAA4456311.1"/>
    <property type="molecule type" value="Genomic_DNA"/>
</dbReference>
<proteinExistence type="inferred from homology"/>
<dbReference type="Pfam" id="PF17782">
    <property type="entry name" value="WHD_DprA"/>
    <property type="match status" value="1"/>
</dbReference>
<protein>
    <submittedName>
        <fullName evidence="4">DNA-processing protein DprA</fullName>
    </submittedName>
</protein>
<reference evidence="5" key="1">
    <citation type="journal article" date="2019" name="Int. J. Syst. Evol. Microbiol.">
        <title>The Global Catalogue of Microorganisms (GCM) 10K type strain sequencing project: providing services to taxonomists for standard genome sequencing and annotation.</title>
        <authorList>
            <consortium name="The Broad Institute Genomics Platform"/>
            <consortium name="The Broad Institute Genome Sequencing Center for Infectious Disease"/>
            <person name="Wu L."/>
            <person name="Ma J."/>
        </authorList>
    </citation>
    <scope>NUCLEOTIDE SEQUENCE [LARGE SCALE GENOMIC DNA]</scope>
    <source>
        <strain evidence="5">JCM 31921</strain>
    </source>
</reference>
<dbReference type="InterPro" id="IPR036388">
    <property type="entry name" value="WH-like_DNA-bd_sf"/>
</dbReference>
<evidence type="ECO:0000259" key="3">
    <source>
        <dbReference type="Pfam" id="PF17782"/>
    </source>
</evidence>
<dbReference type="InterPro" id="IPR057666">
    <property type="entry name" value="DrpA_SLOG"/>
</dbReference>
<sequence>MNKGNRFSKNYMTKKTEDSGMEDFCRLALYYTEQVGPRLASDLMKTFGSAAAVFKASLKQLLQIEGIGETRAQAIRSGNGKRYAEAELEFTTREQIRILFRENEAFPERLLHCPDAPLLLFHKGDFLLNRKRMIAVVGTRNLTEYGRKITTQLINELAGVPDLVVVSGLAAGIDTIAHKQSLQHQIPTVGVLGHGLHTIYPSANRQLARQMTEPGACLLTEFGRMIKVEKGNFPSRNRIIAGMCDVCVVTESDRTGGALITARIANSYSREVAAFPGRTDDPKSSGTNALIRDNRAALVTSAEDILKLMSWEQPAKTIKKAQQLMLHLSAEEQKLIDLLQDGTNRHADELLLLSGWDSSSLAGILLHLEMQGIIKTLPGKRYALS</sequence>
<evidence type="ECO:0000313" key="4">
    <source>
        <dbReference type="EMBL" id="GAA4456311.1"/>
    </source>
</evidence>
<dbReference type="SUPFAM" id="SSF102405">
    <property type="entry name" value="MCP/YpsA-like"/>
    <property type="match status" value="1"/>
</dbReference>
<dbReference type="NCBIfam" id="TIGR00732">
    <property type="entry name" value="dprA"/>
    <property type="match status" value="1"/>
</dbReference>
<organism evidence="4 5">
    <name type="scientific">Rurimicrobium arvi</name>
    <dbReference type="NCBI Taxonomy" id="2049916"/>
    <lineage>
        <taxon>Bacteria</taxon>
        <taxon>Pseudomonadati</taxon>
        <taxon>Bacteroidota</taxon>
        <taxon>Chitinophagia</taxon>
        <taxon>Chitinophagales</taxon>
        <taxon>Chitinophagaceae</taxon>
        <taxon>Rurimicrobium</taxon>
    </lineage>
</organism>
<evidence type="ECO:0000313" key="5">
    <source>
        <dbReference type="Proteomes" id="UP001501410"/>
    </source>
</evidence>
<feature type="domain" description="DprA winged helix" evidence="3">
    <location>
        <begin position="327"/>
        <end position="380"/>
    </location>
</feature>
<dbReference type="InterPro" id="IPR041614">
    <property type="entry name" value="DprA_WH"/>
</dbReference>
<dbReference type="PANTHER" id="PTHR43022">
    <property type="entry name" value="PROTEIN SMF"/>
    <property type="match status" value="1"/>
</dbReference>
<dbReference type="InterPro" id="IPR010994">
    <property type="entry name" value="RuvA_2-like"/>
</dbReference>
<name>A0ABP8MXA2_9BACT</name>